<gene>
    <name evidence="3" type="primary">ras1_2</name>
    <name evidence="3" type="ORF">H4219_000329</name>
</gene>
<dbReference type="GO" id="GO:0016020">
    <property type="term" value="C:membrane"/>
    <property type="evidence" value="ECO:0007669"/>
    <property type="project" value="InterPro"/>
</dbReference>
<dbReference type="PANTHER" id="PTHR24070">
    <property type="entry name" value="RAS, DI-RAS, AND RHEB FAMILY MEMBERS OF SMALL GTPASE SUPERFAMILY"/>
    <property type="match status" value="1"/>
</dbReference>
<protein>
    <submittedName>
        <fullName evidence="3">RAS1 protein</fullName>
    </submittedName>
</protein>
<reference evidence="3" key="1">
    <citation type="submission" date="2022-07" db="EMBL/GenBank/DDBJ databases">
        <title>Phylogenomic reconstructions and comparative analyses of Kickxellomycotina fungi.</title>
        <authorList>
            <person name="Reynolds N.K."/>
            <person name="Stajich J.E."/>
            <person name="Barry K."/>
            <person name="Grigoriev I.V."/>
            <person name="Crous P."/>
            <person name="Smith M.E."/>
        </authorList>
    </citation>
    <scope>NUCLEOTIDE SEQUENCE</scope>
    <source>
        <strain evidence="3">NBRC 100468</strain>
    </source>
</reference>
<dbReference type="AlphaFoldDB" id="A0A9W8DT90"/>
<dbReference type="GO" id="GO:0005525">
    <property type="term" value="F:GTP binding"/>
    <property type="evidence" value="ECO:0007669"/>
    <property type="project" value="UniProtKB-KW"/>
</dbReference>
<dbReference type="Pfam" id="PF00071">
    <property type="entry name" value="Ras"/>
    <property type="match status" value="1"/>
</dbReference>
<keyword evidence="1" id="KW-0547">Nucleotide-binding</keyword>
<proteinExistence type="predicted"/>
<evidence type="ECO:0000313" key="3">
    <source>
        <dbReference type="EMBL" id="KAJ1921982.1"/>
    </source>
</evidence>
<dbReference type="SUPFAM" id="SSF52540">
    <property type="entry name" value="P-loop containing nucleoside triphosphate hydrolases"/>
    <property type="match status" value="1"/>
</dbReference>
<evidence type="ECO:0000256" key="2">
    <source>
        <dbReference type="ARBA" id="ARBA00023134"/>
    </source>
</evidence>
<name>A0A9W8DT90_9FUNG</name>
<dbReference type="SMART" id="SM00174">
    <property type="entry name" value="RHO"/>
    <property type="match status" value="1"/>
</dbReference>
<dbReference type="Gene3D" id="3.40.50.300">
    <property type="entry name" value="P-loop containing nucleotide triphosphate hydrolases"/>
    <property type="match status" value="1"/>
</dbReference>
<dbReference type="PROSITE" id="PS51421">
    <property type="entry name" value="RAS"/>
    <property type="match status" value="1"/>
</dbReference>
<keyword evidence="4" id="KW-1185">Reference proteome</keyword>
<dbReference type="GO" id="GO:0007165">
    <property type="term" value="P:signal transduction"/>
    <property type="evidence" value="ECO:0007669"/>
    <property type="project" value="InterPro"/>
</dbReference>
<dbReference type="OrthoDB" id="5976022at2759"/>
<dbReference type="InterPro" id="IPR001806">
    <property type="entry name" value="Small_GTPase"/>
</dbReference>
<evidence type="ECO:0000313" key="4">
    <source>
        <dbReference type="Proteomes" id="UP001150538"/>
    </source>
</evidence>
<accession>A0A9W8DT90</accession>
<dbReference type="GO" id="GO:0003924">
    <property type="term" value="F:GTPase activity"/>
    <property type="evidence" value="ECO:0007669"/>
    <property type="project" value="InterPro"/>
</dbReference>
<sequence>MPSPLIQEYGLVVLGPGGVGKSALIINFQRGEFLEVYDPTIEDNYTHECIIDGENALLDILDSAGQDEYSAMQDHYIRGGQGFIIVYSIASLDSLNQVKARVAKIRRLKQTNRCPIVIIGNKCDLGEERRQVSYREGEAFAKKSGAAFFEASAKSGHNVADAFYQCIRQIRMHRRLTLPSKGHCQLSQPAQSGARFSYHSYASQQDSMVSSSDSSRRHLSRMLTLTANSKEYSRRASTKSGASNGPMYGMEMSRMVVGAGSVADVVPINSKTRMVDSEKQLGVIEPHRSRIFGWLTRNDEKVSARDSTNDLRIHNAGCCNLM</sequence>
<dbReference type="InterPro" id="IPR020849">
    <property type="entry name" value="Small_GTPase_Ras-type"/>
</dbReference>
<dbReference type="InterPro" id="IPR027417">
    <property type="entry name" value="P-loop_NTPase"/>
</dbReference>
<evidence type="ECO:0000256" key="1">
    <source>
        <dbReference type="ARBA" id="ARBA00022741"/>
    </source>
</evidence>
<dbReference type="InterPro" id="IPR005225">
    <property type="entry name" value="Small_GTP-bd"/>
</dbReference>
<dbReference type="PROSITE" id="PS51419">
    <property type="entry name" value="RAB"/>
    <property type="match status" value="1"/>
</dbReference>
<dbReference type="PROSITE" id="PS51420">
    <property type="entry name" value="RHO"/>
    <property type="match status" value="1"/>
</dbReference>
<dbReference type="NCBIfam" id="TIGR00231">
    <property type="entry name" value="small_GTP"/>
    <property type="match status" value="1"/>
</dbReference>
<dbReference type="SMART" id="SM00176">
    <property type="entry name" value="RAN"/>
    <property type="match status" value="1"/>
</dbReference>
<dbReference type="CDD" id="cd00876">
    <property type="entry name" value="Ras"/>
    <property type="match status" value="1"/>
</dbReference>
<dbReference type="SMART" id="SM00173">
    <property type="entry name" value="RAS"/>
    <property type="match status" value="1"/>
</dbReference>
<dbReference type="SMART" id="SM00175">
    <property type="entry name" value="RAB"/>
    <property type="match status" value="1"/>
</dbReference>
<keyword evidence="2" id="KW-0342">GTP-binding</keyword>
<dbReference type="FunFam" id="3.40.50.300:FF:001423">
    <property type="entry name" value="Ras family GTPase"/>
    <property type="match status" value="1"/>
</dbReference>
<dbReference type="Proteomes" id="UP001150538">
    <property type="component" value="Unassembled WGS sequence"/>
</dbReference>
<organism evidence="3 4">
    <name type="scientific">Mycoemilia scoparia</name>
    <dbReference type="NCBI Taxonomy" id="417184"/>
    <lineage>
        <taxon>Eukaryota</taxon>
        <taxon>Fungi</taxon>
        <taxon>Fungi incertae sedis</taxon>
        <taxon>Zoopagomycota</taxon>
        <taxon>Kickxellomycotina</taxon>
        <taxon>Kickxellomycetes</taxon>
        <taxon>Kickxellales</taxon>
        <taxon>Kickxellaceae</taxon>
        <taxon>Mycoemilia</taxon>
    </lineage>
</organism>
<comment type="caution">
    <text evidence="3">The sequence shown here is derived from an EMBL/GenBank/DDBJ whole genome shotgun (WGS) entry which is preliminary data.</text>
</comment>
<dbReference type="PRINTS" id="PR00449">
    <property type="entry name" value="RASTRNSFRMNG"/>
</dbReference>
<dbReference type="EMBL" id="JANBPU010000002">
    <property type="protein sequence ID" value="KAJ1921982.1"/>
    <property type="molecule type" value="Genomic_DNA"/>
</dbReference>